<dbReference type="PANTHER" id="PTHR43094:SF1">
    <property type="entry name" value="AMINOTRANSFERASE CLASS-III"/>
    <property type="match status" value="1"/>
</dbReference>
<dbReference type="Proteomes" id="UP000635245">
    <property type="component" value="Unassembled WGS sequence"/>
</dbReference>
<dbReference type="PANTHER" id="PTHR43094">
    <property type="entry name" value="AMINOTRANSFERASE"/>
    <property type="match status" value="1"/>
</dbReference>
<comment type="caution">
    <text evidence="4">The sequence shown here is derived from an EMBL/GenBank/DDBJ whole genome shotgun (WGS) entry which is preliminary data.</text>
</comment>
<organism evidence="4 5">
    <name type="scientific">Prauserella cavernicola</name>
    <dbReference type="NCBI Taxonomy" id="2800127"/>
    <lineage>
        <taxon>Bacteria</taxon>
        <taxon>Bacillati</taxon>
        <taxon>Actinomycetota</taxon>
        <taxon>Actinomycetes</taxon>
        <taxon>Pseudonocardiales</taxon>
        <taxon>Pseudonocardiaceae</taxon>
        <taxon>Prauserella</taxon>
    </lineage>
</organism>
<comment type="similarity">
    <text evidence="1 3">Belongs to the class-III pyridoxal-phosphate-dependent aminotransferase family.</text>
</comment>
<evidence type="ECO:0000313" key="4">
    <source>
        <dbReference type="EMBL" id="MBK1784685.1"/>
    </source>
</evidence>
<dbReference type="SUPFAM" id="SSF53383">
    <property type="entry name" value="PLP-dependent transferases"/>
    <property type="match status" value="1"/>
</dbReference>
<dbReference type="InterPro" id="IPR015424">
    <property type="entry name" value="PyrdxlP-dep_Trfase"/>
</dbReference>
<accession>A0A934QQD6</accession>
<dbReference type="Gene3D" id="3.90.1150.10">
    <property type="entry name" value="Aspartate Aminotransferase, domain 1"/>
    <property type="match status" value="1"/>
</dbReference>
<gene>
    <name evidence="4" type="ORF">JHE00_10135</name>
</gene>
<dbReference type="Gene3D" id="3.40.640.10">
    <property type="entry name" value="Type I PLP-dependent aspartate aminotransferase-like (Major domain)"/>
    <property type="match status" value="1"/>
</dbReference>
<dbReference type="Pfam" id="PF00202">
    <property type="entry name" value="Aminotran_3"/>
    <property type="match status" value="1"/>
</dbReference>
<dbReference type="GO" id="GO:0008483">
    <property type="term" value="F:transaminase activity"/>
    <property type="evidence" value="ECO:0007669"/>
    <property type="project" value="UniProtKB-KW"/>
</dbReference>
<dbReference type="GO" id="GO:0030170">
    <property type="term" value="F:pyridoxal phosphate binding"/>
    <property type="evidence" value="ECO:0007669"/>
    <property type="project" value="InterPro"/>
</dbReference>
<reference evidence="4" key="1">
    <citation type="submission" date="2020-12" db="EMBL/GenBank/DDBJ databases">
        <title>Prauserella sp. ASG 168, a novel actinomycete isolated from cave rock.</title>
        <authorList>
            <person name="Suriyachadkun C."/>
        </authorList>
    </citation>
    <scope>NUCLEOTIDE SEQUENCE</scope>
    <source>
        <strain evidence="4">ASG 168</strain>
    </source>
</reference>
<dbReference type="CDD" id="cd00610">
    <property type="entry name" value="OAT_like"/>
    <property type="match status" value="1"/>
</dbReference>
<evidence type="ECO:0000313" key="5">
    <source>
        <dbReference type="Proteomes" id="UP000635245"/>
    </source>
</evidence>
<protein>
    <submittedName>
        <fullName evidence="4">Aspartate aminotransferase family protein</fullName>
    </submittedName>
</protein>
<name>A0A934QQD6_9PSEU</name>
<dbReference type="InterPro" id="IPR005814">
    <property type="entry name" value="Aminotrans_3"/>
</dbReference>
<dbReference type="PIRSF" id="PIRSF000521">
    <property type="entry name" value="Transaminase_4ab_Lys_Orn"/>
    <property type="match status" value="1"/>
</dbReference>
<keyword evidence="4" id="KW-0808">Transferase</keyword>
<keyword evidence="2 3" id="KW-0663">Pyridoxal phosphate</keyword>
<evidence type="ECO:0000256" key="2">
    <source>
        <dbReference type="ARBA" id="ARBA00022898"/>
    </source>
</evidence>
<sequence>MAEVKHDRFVVDRAEGVWLYDADGRRYLDGTAGLWYCNVGHGRTEIVDAVAAQMRRLDNYFTFNDYTNEPAEELARRLSAVAPMDEAKIFLTTGGGESIDTAAKLARLYWARRGQPERVHFLSRRQSYHGTNGLGTSIAGIEGNRDGFGTLVSDTTLVAHDDAEELRAAIESIGPEKVAAFFAEPVLGAGGARAPQPGYLEAVAKICAEHDVLFVADSVIGGFGRLGGWFGVERWGLRPDLITFAKGVTSGYLPLGGVAVSAQVADVFWAEPGASFPHGPTYSGHPTVAAAALANLDILEREQLLARSRELEGPLHDALLRLAKHRAVAEVRGGTGLLGAVEIEASVLADDKGLITRMQKAVREHGAIVRVLAGNALVVSPPLTITEDELTLLAETIEAGIDGALAT</sequence>
<keyword evidence="5" id="KW-1185">Reference proteome</keyword>
<evidence type="ECO:0000256" key="3">
    <source>
        <dbReference type="RuleBase" id="RU003560"/>
    </source>
</evidence>
<dbReference type="InterPro" id="IPR015421">
    <property type="entry name" value="PyrdxlP-dep_Trfase_major"/>
</dbReference>
<proteinExistence type="inferred from homology"/>
<dbReference type="EMBL" id="JAENJH010000002">
    <property type="protein sequence ID" value="MBK1784685.1"/>
    <property type="molecule type" value="Genomic_DNA"/>
</dbReference>
<dbReference type="AlphaFoldDB" id="A0A934QQD6"/>
<keyword evidence="4" id="KW-0032">Aminotransferase</keyword>
<dbReference type="InterPro" id="IPR015422">
    <property type="entry name" value="PyrdxlP-dep_Trfase_small"/>
</dbReference>
<evidence type="ECO:0000256" key="1">
    <source>
        <dbReference type="ARBA" id="ARBA00008954"/>
    </source>
</evidence>